<sequence length="459" mass="52419">MAIHKKQVYLIHSWAGIIAGIGLLILSVTGTVLCFKSDLEPIVYPELVAFKNAQPVKSYDALYKEAAEAYPDYFMLRIYAPSERDETYKAIMFGKKNIEDDIHIYYTQTGWKQLPDRWLHVVEELHVYLLMTRYTGMVFNFLLSAALVCVSITGFWIYRKPIFNILSFKTPLQLKSLANWHNNIGLISLVFCSIMGSTALIITFPSAFSGPVKARVLQTEMISGNLDDLIIKSIPFKGDSTEKLNNITFLHDKLQFHYNNPFYKNGALGEFTRVVLDTKTGEKVKRSGKSETELMRALNSCVSFHYGNFGGLTIKILYSLSGILLSLIVVTGGLLYFKRTKKISWNKKTVKANAVAVTAAQRFKQTVTYWSVFFTGFFFIGALLGLFMGQPFRSGVYLTVLLLFPFVLNMLLLAVFLLFYHLTRLIRRRKTTQFISSYSSISLYFFTPTLAWYVLVYVW</sequence>
<dbReference type="InterPro" id="IPR005625">
    <property type="entry name" value="PepSY-ass_TM"/>
</dbReference>
<dbReference type="KEGG" id="chu:CHU_0586"/>
<dbReference type="PANTHER" id="PTHR34219:SF8">
    <property type="entry name" value="PEPSY DOMAIN-CONTAINING PROTEIN"/>
    <property type="match status" value="1"/>
</dbReference>
<evidence type="ECO:0000313" key="2">
    <source>
        <dbReference type="EMBL" id="ABG57873.1"/>
    </source>
</evidence>
<evidence type="ECO:0000313" key="3">
    <source>
        <dbReference type="Proteomes" id="UP000001822"/>
    </source>
</evidence>
<keyword evidence="1" id="KW-1133">Transmembrane helix</keyword>
<dbReference type="AlphaFoldDB" id="A0A6N4SNK1"/>
<reference evidence="2 3" key="1">
    <citation type="journal article" date="2007" name="Appl. Environ. Microbiol.">
        <title>Genome sequence of the cellulolytic gliding bacterium Cytophaga hutchinsonii.</title>
        <authorList>
            <person name="Xie G."/>
            <person name="Bruce D.C."/>
            <person name="Challacombe J.F."/>
            <person name="Chertkov O."/>
            <person name="Detter J.C."/>
            <person name="Gilna P."/>
            <person name="Han C.S."/>
            <person name="Lucas S."/>
            <person name="Misra M."/>
            <person name="Myers G.L."/>
            <person name="Richardson P."/>
            <person name="Tapia R."/>
            <person name="Thayer N."/>
            <person name="Thompson L.S."/>
            <person name="Brettin T.S."/>
            <person name="Henrissat B."/>
            <person name="Wilson D.B."/>
            <person name="McBride M.J."/>
        </authorList>
    </citation>
    <scope>NUCLEOTIDE SEQUENCE [LARGE SCALE GENOMIC DNA]</scope>
    <source>
        <strain evidence="3">ATCC 33406 / DSM 1761 / CIP 103989 / NBRC 15051 / NCIMB 9469 / D465</strain>
    </source>
</reference>
<feature type="transmembrane region" description="Helical" evidence="1">
    <location>
        <begin position="184"/>
        <end position="208"/>
    </location>
</feature>
<dbReference type="RefSeq" id="WP_011583989.1">
    <property type="nucleotide sequence ID" value="NC_008255.1"/>
</dbReference>
<dbReference type="Pfam" id="PF03929">
    <property type="entry name" value="PepSY_TM"/>
    <property type="match status" value="1"/>
</dbReference>
<feature type="transmembrane region" description="Helical" evidence="1">
    <location>
        <begin position="137"/>
        <end position="158"/>
    </location>
</feature>
<evidence type="ECO:0000256" key="1">
    <source>
        <dbReference type="SAM" id="Phobius"/>
    </source>
</evidence>
<name>A0A6N4SNK1_CYTH3</name>
<feature type="transmembrane region" description="Helical" evidence="1">
    <location>
        <begin position="441"/>
        <end position="458"/>
    </location>
</feature>
<keyword evidence="1" id="KW-0812">Transmembrane</keyword>
<feature type="transmembrane region" description="Helical" evidence="1">
    <location>
        <begin position="395"/>
        <end position="420"/>
    </location>
</feature>
<feature type="transmembrane region" description="Helical" evidence="1">
    <location>
        <begin position="316"/>
        <end position="337"/>
    </location>
</feature>
<feature type="transmembrane region" description="Helical" evidence="1">
    <location>
        <begin position="12"/>
        <end position="33"/>
    </location>
</feature>
<dbReference type="PANTHER" id="PTHR34219">
    <property type="entry name" value="IRON-REGULATED INNER MEMBRANE PROTEIN-RELATED"/>
    <property type="match status" value="1"/>
</dbReference>
<gene>
    <name evidence="2" type="ordered locus">CHU_0586</name>
</gene>
<dbReference type="OrthoDB" id="6307929at2"/>
<accession>A0A6N4SNK1</accession>
<keyword evidence="3" id="KW-1185">Reference proteome</keyword>
<feature type="transmembrane region" description="Helical" evidence="1">
    <location>
        <begin position="367"/>
        <end position="389"/>
    </location>
</feature>
<protein>
    <submittedName>
        <fullName evidence="2">Membrane protein</fullName>
    </submittedName>
</protein>
<dbReference type="EMBL" id="CP000383">
    <property type="protein sequence ID" value="ABG57873.1"/>
    <property type="molecule type" value="Genomic_DNA"/>
</dbReference>
<organism evidence="2 3">
    <name type="scientific">Cytophaga hutchinsonii (strain ATCC 33406 / DSM 1761 / CIP 103989 / NBRC 15051 / NCIMB 9469 / D465)</name>
    <dbReference type="NCBI Taxonomy" id="269798"/>
    <lineage>
        <taxon>Bacteria</taxon>
        <taxon>Pseudomonadati</taxon>
        <taxon>Bacteroidota</taxon>
        <taxon>Cytophagia</taxon>
        <taxon>Cytophagales</taxon>
        <taxon>Cytophagaceae</taxon>
        <taxon>Cytophaga</taxon>
    </lineage>
</organism>
<proteinExistence type="predicted"/>
<dbReference type="Proteomes" id="UP000001822">
    <property type="component" value="Chromosome"/>
</dbReference>
<keyword evidence="1" id="KW-0472">Membrane</keyword>